<dbReference type="EMBL" id="MHLV01000021">
    <property type="protein sequence ID" value="OGZ17546.1"/>
    <property type="molecule type" value="Genomic_DNA"/>
</dbReference>
<comment type="caution">
    <text evidence="3">The sequence shown here is derived from an EMBL/GenBank/DDBJ whole genome shotgun (WGS) entry which is preliminary data.</text>
</comment>
<dbReference type="PANTHER" id="PTHR10210">
    <property type="entry name" value="RIBOSE-PHOSPHATE DIPHOSPHOKINASE FAMILY MEMBER"/>
    <property type="match status" value="1"/>
</dbReference>
<dbReference type="Pfam" id="PF14572">
    <property type="entry name" value="Pribosyl_synth"/>
    <property type="match status" value="1"/>
</dbReference>
<dbReference type="GO" id="GO:0006015">
    <property type="term" value="P:5-phosphoribose 1-diphosphate biosynthetic process"/>
    <property type="evidence" value="ECO:0007669"/>
    <property type="project" value="TreeGrafter"/>
</dbReference>
<sequence>MTTSLPVKVFATSGSNGLATRICESLQFRLPSGIQPGGRLTLAQHEVTTFSNENSVVQVENVRDHFVVVIHTQVPPVSEGLIELLNLLDAIKNAKSETILLVFPYMPYSRSDQKNRPRISAMGVLLPRILTASPLGGRGGVENILLLDAHDPHLKHYFDPAADEVTAIYLLVDFLQREVFSVRPKENSVVVFSDAGAVKRYATIPHILSLPEAYIAKERPDDKESPTLKRVVGKVRDRDCMLFDDEILSGGTILGDAELLLSEGARSVIALVVHPILADKNLVSTNELIQKLERSPIEQFVVTDSVPISHKLGNAKKFTVISVAGLLAEAIKRAILGQSLTELYKPEAVPFYRI</sequence>
<reference evidence="3 4" key="1">
    <citation type="journal article" date="2016" name="Nat. Commun.">
        <title>Thousands of microbial genomes shed light on interconnected biogeochemical processes in an aquifer system.</title>
        <authorList>
            <person name="Anantharaman K."/>
            <person name="Brown C.T."/>
            <person name="Hug L.A."/>
            <person name="Sharon I."/>
            <person name="Castelle C.J."/>
            <person name="Probst A.J."/>
            <person name="Thomas B.C."/>
            <person name="Singh A."/>
            <person name="Wilkins M.J."/>
            <person name="Karaoz U."/>
            <person name="Brodie E.L."/>
            <person name="Williams K.H."/>
            <person name="Hubbard S.S."/>
            <person name="Banfield J.F."/>
        </authorList>
    </citation>
    <scope>NUCLEOTIDE SEQUENCE [LARGE SCALE GENOMIC DNA]</scope>
</reference>
<dbReference type="SUPFAM" id="SSF53271">
    <property type="entry name" value="PRTase-like"/>
    <property type="match status" value="2"/>
</dbReference>
<dbReference type="STRING" id="1801660.A2Z78_02035"/>
<dbReference type="InterPro" id="IPR005946">
    <property type="entry name" value="Rib-P_diPkinase"/>
</dbReference>
<dbReference type="InterPro" id="IPR029057">
    <property type="entry name" value="PRTase-like"/>
</dbReference>
<dbReference type="AlphaFoldDB" id="A0A1G2DVI2"/>
<gene>
    <name evidence="3" type="ORF">A2Z78_02035</name>
</gene>
<organism evidence="3 4">
    <name type="scientific">Candidatus Nealsonbacteria bacterium RBG_13_36_15</name>
    <dbReference type="NCBI Taxonomy" id="1801660"/>
    <lineage>
        <taxon>Bacteria</taxon>
        <taxon>Candidatus Nealsoniibacteriota</taxon>
    </lineage>
</organism>
<dbReference type="PANTHER" id="PTHR10210:SF45">
    <property type="entry name" value="RIBOSE-PHOSPHATE PYROPHOSPHOKINASE 3, CHLOROPLASTIC"/>
    <property type="match status" value="1"/>
</dbReference>
<dbReference type="GO" id="GO:0005737">
    <property type="term" value="C:cytoplasm"/>
    <property type="evidence" value="ECO:0007669"/>
    <property type="project" value="TreeGrafter"/>
</dbReference>
<dbReference type="Proteomes" id="UP000176752">
    <property type="component" value="Unassembled WGS sequence"/>
</dbReference>
<dbReference type="InterPro" id="IPR029099">
    <property type="entry name" value="Pribosyltran_N"/>
</dbReference>
<evidence type="ECO:0000313" key="4">
    <source>
        <dbReference type="Proteomes" id="UP000176752"/>
    </source>
</evidence>
<dbReference type="GO" id="GO:0006164">
    <property type="term" value="P:purine nucleotide biosynthetic process"/>
    <property type="evidence" value="ECO:0007669"/>
    <property type="project" value="TreeGrafter"/>
</dbReference>
<dbReference type="InterPro" id="IPR000836">
    <property type="entry name" value="PRTase_dom"/>
</dbReference>
<protein>
    <recommendedName>
        <fullName evidence="2">Ribose-phosphate pyrophosphokinase N-terminal domain-containing protein</fullName>
    </recommendedName>
</protein>
<dbReference type="NCBIfam" id="TIGR01251">
    <property type="entry name" value="ribP_PPkin"/>
    <property type="match status" value="1"/>
</dbReference>
<dbReference type="GO" id="GO:0000287">
    <property type="term" value="F:magnesium ion binding"/>
    <property type="evidence" value="ECO:0007669"/>
    <property type="project" value="InterPro"/>
</dbReference>
<dbReference type="GO" id="GO:0002189">
    <property type="term" value="C:ribose phosphate diphosphokinase complex"/>
    <property type="evidence" value="ECO:0007669"/>
    <property type="project" value="TreeGrafter"/>
</dbReference>
<dbReference type="CDD" id="cd06223">
    <property type="entry name" value="PRTases_typeI"/>
    <property type="match status" value="1"/>
</dbReference>
<dbReference type="Gene3D" id="3.40.50.2020">
    <property type="match status" value="2"/>
</dbReference>
<dbReference type="Pfam" id="PF13793">
    <property type="entry name" value="Pribosyltran_N"/>
    <property type="match status" value="1"/>
</dbReference>
<evidence type="ECO:0000256" key="1">
    <source>
        <dbReference type="ARBA" id="ARBA00022727"/>
    </source>
</evidence>
<accession>A0A1G2DVI2</accession>
<feature type="domain" description="Ribose-phosphate pyrophosphokinase N-terminal" evidence="2">
    <location>
        <begin position="7"/>
        <end position="122"/>
    </location>
</feature>
<evidence type="ECO:0000313" key="3">
    <source>
        <dbReference type="EMBL" id="OGZ17546.1"/>
    </source>
</evidence>
<name>A0A1G2DVI2_9BACT</name>
<evidence type="ECO:0000259" key="2">
    <source>
        <dbReference type="Pfam" id="PF13793"/>
    </source>
</evidence>
<keyword evidence="1" id="KW-0545">Nucleotide biosynthesis</keyword>
<proteinExistence type="predicted"/>
<dbReference type="SMART" id="SM01400">
    <property type="entry name" value="Pribosyltran_N"/>
    <property type="match status" value="1"/>
</dbReference>
<dbReference type="FunFam" id="3.40.50.2020:FF:000014">
    <property type="entry name" value="Ribose-phosphate pyrophosphokinase 1"/>
    <property type="match status" value="1"/>
</dbReference>